<dbReference type="AlphaFoldDB" id="A0A7C8IL65"/>
<keyword evidence="5" id="KW-1003">Cell membrane</keyword>
<feature type="region of interest" description="Disordered" evidence="19">
    <location>
        <begin position="119"/>
        <end position="331"/>
    </location>
</feature>
<dbReference type="SMART" id="SM00174">
    <property type="entry name" value="RHO"/>
    <property type="match status" value="1"/>
</dbReference>
<evidence type="ECO:0000256" key="19">
    <source>
        <dbReference type="SAM" id="MobiDB-lite"/>
    </source>
</evidence>
<protein>
    <recommendedName>
        <fullName evidence="17">GTP-binding protein RHO3</fullName>
    </recommendedName>
</protein>
<evidence type="ECO:0000256" key="14">
    <source>
        <dbReference type="ARBA" id="ARBA00023242"/>
    </source>
</evidence>
<name>A0A7C8IL65_9PEZI</name>
<feature type="compositionally biased region" description="Basic and acidic residues" evidence="19">
    <location>
        <begin position="190"/>
        <end position="207"/>
    </location>
</feature>
<evidence type="ECO:0000256" key="4">
    <source>
        <dbReference type="ARBA" id="ARBA00010142"/>
    </source>
</evidence>
<evidence type="ECO:0000256" key="3">
    <source>
        <dbReference type="ARBA" id="ARBA00006695"/>
    </source>
</evidence>
<dbReference type="InterPro" id="IPR001806">
    <property type="entry name" value="Small_GTPase"/>
</dbReference>
<dbReference type="InterPro" id="IPR003578">
    <property type="entry name" value="Small_GTPase_Rho"/>
</dbReference>
<dbReference type="Gene3D" id="3.40.50.300">
    <property type="entry name" value="P-loop containing nucleotide triphosphate hydrolases"/>
    <property type="match status" value="1"/>
</dbReference>
<comment type="similarity">
    <text evidence="3">Belongs to the CWC25 family.</text>
</comment>
<feature type="compositionally biased region" description="Basic residues" evidence="19">
    <location>
        <begin position="150"/>
        <end position="170"/>
    </location>
</feature>
<dbReference type="GO" id="GO:0005681">
    <property type="term" value="C:spliceosomal complex"/>
    <property type="evidence" value="ECO:0007669"/>
    <property type="project" value="UniProtKB-KW"/>
</dbReference>
<dbReference type="GO" id="GO:0008380">
    <property type="term" value="P:RNA splicing"/>
    <property type="evidence" value="ECO:0007669"/>
    <property type="project" value="UniProtKB-KW"/>
</dbReference>
<reference evidence="21 22" key="1">
    <citation type="submission" date="2019-12" db="EMBL/GenBank/DDBJ databases">
        <title>Draft genome sequence of the ascomycete Xylaria multiplex DSM 110363.</title>
        <authorList>
            <person name="Buettner E."/>
            <person name="Kellner H."/>
        </authorList>
    </citation>
    <scope>NUCLEOTIDE SEQUENCE [LARGE SCALE GENOMIC DNA]</scope>
    <source>
        <strain evidence="21 22">DSM 110363</strain>
    </source>
</reference>
<dbReference type="SUPFAM" id="SSF52540">
    <property type="entry name" value="P-loop containing nucleoside triphosphate hydrolases"/>
    <property type="match status" value="1"/>
</dbReference>
<feature type="region of interest" description="Disordered" evidence="19">
    <location>
        <begin position="479"/>
        <end position="500"/>
    </location>
</feature>
<evidence type="ECO:0000256" key="18">
    <source>
        <dbReference type="SAM" id="Coils"/>
    </source>
</evidence>
<dbReference type="GO" id="GO:0006397">
    <property type="term" value="P:mRNA processing"/>
    <property type="evidence" value="ECO:0007669"/>
    <property type="project" value="UniProtKB-KW"/>
</dbReference>
<evidence type="ECO:0000256" key="11">
    <source>
        <dbReference type="ARBA" id="ARBA00023134"/>
    </source>
</evidence>
<evidence type="ECO:0000256" key="15">
    <source>
        <dbReference type="ARBA" id="ARBA00023288"/>
    </source>
</evidence>
<dbReference type="SMART" id="SM00173">
    <property type="entry name" value="RAS"/>
    <property type="match status" value="1"/>
</dbReference>
<dbReference type="SMART" id="SM01083">
    <property type="entry name" value="Cir_N"/>
    <property type="match status" value="1"/>
</dbReference>
<comment type="subcellular location">
    <subcellularLocation>
        <location evidence="2">Cell membrane</location>
        <topology evidence="2">Lipid-anchor</topology>
    </subcellularLocation>
    <subcellularLocation>
        <location evidence="1">Nucleus</location>
    </subcellularLocation>
</comment>
<dbReference type="NCBIfam" id="TIGR00231">
    <property type="entry name" value="small_GTP"/>
    <property type="match status" value="1"/>
</dbReference>
<dbReference type="PROSITE" id="PS51420">
    <property type="entry name" value="RHO"/>
    <property type="match status" value="1"/>
</dbReference>
<dbReference type="InterPro" id="IPR019339">
    <property type="entry name" value="CIR_N_dom"/>
</dbReference>
<organism evidence="21 22">
    <name type="scientific">Xylaria multiplex</name>
    <dbReference type="NCBI Taxonomy" id="323545"/>
    <lineage>
        <taxon>Eukaryota</taxon>
        <taxon>Fungi</taxon>
        <taxon>Dikarya</taxon>
        <taxon>Ascomycota</taxon>
        <taxon>Pezizomycotina</taxon>
        <taxon>Sordariomycetes</taxon>
        <taxon>Xylariomycetidae</taxon>
        <taxon>Xylariales</taxon>
        <taxon>Xylariaceae</taxon>
        <taxon>Xylaria</taxon>
    </lineage>
</organism>
<dbReference type="Pfam" id="PF00071">
    <property type="entry name" value="Ras"/>
    <property type="match status" value="1"/>
</dbReference>
<dbReference type="GO" id="GO:0017157">
    <property type="term" value="P:regulation of exocytosis"/>
    <property type="evidence" value="ECO:0007669"/>
    <property type="project" value="UniProtKB-ARBA"/>
</dbReference>
<evidence type="ECO:0000256" key="9">
    <source>
        <dbReference type="ARBA" id="ARBA00022741"/>
    </source>
</evidence>
<evidence type="ECO:0000256" key="7">
    <source>
        <dbReference type="ARBA" id="ARBA00022664"/>
    </source>
</evidence>
<evidence type="ECO:0000256" key="16">
    <source>
        <dbReference type="ARBA" id="ARBA00023289"/>
    </source>
</evidence>
<keyword evidence="22" id="KW-1185">Reference proteome</keyword>
<dbReference type="PROSITE" id="PS51421">
    <property type="entry name" value="RAS"/>
    <property type="match status" value="1"/>
</dbReference>
<feature type="compositionally biased region" description="Basic and acidic residues" evidence="19">
    <location>
        <begin position="136"/>
        <end position="149"/>
    </location>
</feature>
<keyword evidence="10 18" id="KW-0175">Coiled coil</keyword>
<evidence type="ECO:0000256" key="17">
    <source>
        <dbReference type="ARBA" id="ARBA00067968"/>
    </source>
</evidence>
<dbReference type="Pfam" id="PF10197">
    <property type="entry name" value="Cir_N"/>
    <property type="match status" value="1"/>
</dbReference>
<evidence type="ECO:0000313" key="21">
    <source>
        <dbReference type="EMBL" id="KAF2963823.1"/>
    </source>
</evidence>
<evidence type="ECO:0000256" key="2">
    <source>
        <dbReference type="ARBA" id="ARBA00004193"/>
    </source>
</evidence>
<dbReference type="Proteomes" id="UP000481858">
    <property type="component" value="Unassembled WGS sequence"/>
</dbReference>
<dbReference type="InterPro" id="IPR022209">
    <property type="entry name" value="CWC25"/>
</dbReference>
<dbReference type="GO" id="GO:0030036">
    <property type="term" value="P:actin cytoskeleton organization"/>
    <property type="evidence" value="ECO:0007669"/>
    <property type="project" value="UniProtKB-ARBA"/>
</dbReference>
<feature type="domain" description="CBF1-interacting co-repressor CIR N-terminal" evidence="20">
    <location>
        <begin position="10"/>
        <end position="46"/>
    </location>
</feature>
<comment type="caution">
    <text evidence="21">The sequence shown here is derived from an EMBL/GenBank/DDBJ whole genome shotgun (WGS) entry which is preliminary data.</text>
</comment>
<feature type="compositionally biased region" description="Polar residues" evidence="19">
    <location>
        <begin position="286"/>
        <end position="297"/>
    </location>
</feature>
<keyword evidence="6" id="KW-0488">Methylation</keyword>
<dbReference type="GO" id="GO:0007264">
    <property type="term" value="P:small GTPase-mediated signal transduction"/>
    <property type="evidence" value="ECO:0007669"/>
    <property type="project" value="InterPro"/>
</dbReference>
<feature type="compositionally biased region" description="Basic and acidic residues" evidence="19">
    <location>
        <begin position="239"/>
        <end position="277"/>
    </location>
</feature>
<dbReference type="SMART" id="SM00175">
    <property type="entry name" value="RAB"/>
    <property type="match status" value="1"/>
</dbReference>
<dbReference type="GO" id="GO:0005525">
    <property type="term" value="F:GTP binding"/>
    <property type="evidence" value="ECO:0007669"/>
    <property type="project" value="UniProtKB-KW"/>
</dbReference>
<dbReference type="OrthoDB" id="8830751at2759"/>
<dbReference type="PRINTS" id="PR00449">
    <property type="entry name" value="RASTRNSFRMNG"/>
</dbReference>
<evidence type="ECO:0000256" key="6">
    <source>
        <dbReference type="ARBA" id="ARBA00022481"/>
    </source>
</evidence>
<feature type="compositionally biased region" description="Basic and acidic residues" evidence="19">
    <location>
        <begin position="219"/>
        <end position="231"/>
    </location>
</feature>
<evidence type="ECO:0000256" key="5">
    <source>
        <dbReference type="ARBA" id="ARBA00022475"/>
    </source>
</evidence>
<evidence type="ECO:0000256" key="8">
    <source>
        <dbReference type="ARBA" id="ARBA00022728"/>
    </source>
</evidence>
<evidence type="ECO:0000256" key="12">
    <source>
        <dbReference type="ARBA" id="ARBA00023136"/>
    </source>
</evidence>
<evidence type="ECO:0000256" key="13">
    <source>
        <dbReference type="ARBA" id="ARBA00023187"/>
    </source>
</evidence>
<keyword evidence="9" id="KW-0547">Nucleotide-binding</keyword>
<evidence type="ECO:0000259" key="20">
    <source>
        <dbReference type="SMART" id="SM01083"/>
    </source>
</evidence>
<dbReference type="GO" id="GO:0007163">
    <property type="term" value="P:establishment or maintenance of cell polarity"/>
    <property type="evidence" value="ECO:0007669"/>
    <property type="project" value="UniProtKB-ARBA"/>
</dbReference>
<dbReference type="InterPro" id="IPR005225">
    <property type="entry name" value="Small_GTP-bd"/>
</dbReference>
<dbReference type="InParanoid" id="A0A7C8IL65"/>
<dbReference type="PROSITE" id="PS51419">
    <property type="entry name" value="RAB"/>
    <property type="match status" value="1"/>
</dbReference>
<dbReference type="GO" id="GO:0005886">
    <property type="term" value="C:plasma membrane"/>
    <property type="evidence" value="ECO:0007669"/>
    <property type="project" value="UniProtKB-SubCell"/>
</dbReference>
<feature type="coiled-coil region" evidence="18">
    <location>
        <begin position="26"/>
        <end position="53"/>
    </location>
</feature>
<dbReference type="Pfam" id="PF12542">
    <property type="entry name" value="CWC25"/>
    <property type="match status" value="1"/>
</dbReference>
<keyword evidence="7" id="KW-0507">mRNA processing</keyword>
<dbReference type="FunFam" id="3.40.50.300:FF:000780">
    <property type="entry name" value="Rho GTPase Rho3"/>
    <property type="match status" value="1"/>
</dbReference>
<sequence>MGGDLQLKKSYHPALLKNQARVYDAEKAALAERKKTEARIQEIKEERAKKEIQEKLEAAGGRKRIDRVDWMYQGPSDASYDSLAAPQNSVVNARDVAAKIREDPLLAIKRREQEAYEAMMNDPIKRRQLLASMGQGDDKSSSRGRDEKHSKRHRHRHRSQSREHRHRKHGRSDSRERDESRDRGHRYHKRDSDDRSNSMERQESRRGRYERKRSTSRGGYREERNDHDRSYRGRSRSPRRSDRKGEDYRRRRDYSPEPPRERRQNHYDSEERRDSRDHRRASSYRGGQNNGHSGRTNASGGASDAAAAEERARKLAAMQEAASDLDKDRETRLAILEEQERRAREADDKARARAGKYGDQEFVNGGDGACGKTSLLNVFTRGYFPTVYEPTVFENYVHDIFVDNVHIELSLWDTAGQEEFDRLRSLSYDNTDVVVLCFSVDSKDSLENVESKWIGEIQENCPGVKLVLVALKCDLRENGDEEEEGGASAPAADGAQREKRPMIEYNQGLDVARRIKAMRYLECSAMRNRGVNEAFTEAARVALSVKPSGEQESSCAVM</sequence>
<dbReference type="InterPro" id="IPR027417">
    <property type="entry name" value="P-loop_NTPase"/>
</dbReference>
<keyword evidence="8" id="KW-0747">Spliceosome</keyword>
<keyword evidence="14" id="KW-0539">Nucleus</keyword>
<gene>
    <name evidence="21" type="ORF">GQX73_g9738</name>
</gene>
<evidence type="ECO:0000313" key="22">
    <source>
        <dbReference type="Proteomes" id="UP000481858"/>
    </source>
</evidence>
<dbReference type="EMBL" id="WUBL01000179">
    <property type="protein sequence ID" value="KAF2963823.1"/>
    <property type="molecule type" value="Genomic_DNA"/>
</dbReference>
<keyword evidence="15" id="KW-0449">Lipoprotein</keyword>
<keyword evidence="13" id="KW-0508">mRNA splicing</keyword>
<evidence type="ECO:0000256" key="1">
    <source>
        <dbReference type="ARBA" id="ARBA00004123"/>
    </source>
</evidence>
<comment type="similarity">
    <text evidence="4">Belongs to the small GTPase superfamily. Rho family.</text>
</comment>
<keyword evidence="11" id="KW-0342">GTP-binding</keyword>
<keyword evidence="12" id="KW-0472">Membrane</keyword>
<accession>A0A7C8IL65</accession>
<dbReference type="GO" id="GO:0003924">
    <property type="term" value="F:GTPase activity"/>
    <property type="evidence" value="ECO:0007669"/>
    <property type="project" value="InterPro"/>
</dbReference>
<proteinExistence type="inferred from homology"/>
<feature type="compositionally biased region" description="Basic and acidic residues" evidence="19">
    <location>
        <begin position="171"/>
        <end position="182"/>
    </location>
</feature>
<evidence type="ECO:0000256" key="10">
    <source>
        <dbReference type="ARBA" id="ARBA00023054"/>
    </source>
</evidence>
<keyword evidence="16" id="KW-0636">Prenylation</keyword>
<dbReference type="PANTHER" id="PTHR24072">
    <property type="entry name" value="RHO FAMILY GTPASE"/>
    <property type="match status" value="1"/>
</dbReference>